<sequence length="477" mass="53710">MNMLKRIPCSLVRRRPGRSYRHFSTGDELISQLPPQFLRMSCDDCFDPKTHQRSDVKVDINDGRPIQQAIEGKIFDIREIVFDSSSNSYIVHFQDGHENTFSKDWVEMQISRMQGMKDLTSLSPIISRTPWTNLQDIDLRRPYSNDCEENMEGIEGMAFSFHDLVLSENHEHNVDKALELLHRYGILLVSSTPVDDNGAAIAALSSVFSGAAFKTSPDTSPLAHYRHGIEQGIKPNSVPCLGDAADGPYRTLFGGVWSTHSSQMTEGTSTADSAYGNDALPLHTDMTYYRDPPGLQIFTMVSPADQGGESIFTDGLAVGERMRKEYPKEFEILCSTSRRYRSIDDKTGWHLEACGPIFQTSSLNARNNFGPILSIRHNDLDRLPDLPVVILKNYDTFYKDLIDSHKVLDKLLSSDEFRLVIGLQAGETVVVSNQRCLHGRQSFLATSSPRIVMGSYVSQDDLDSRMRWMMNGLCTFQ</sequence>
<evidence type="ECO:0000313" key="6">
    <source>
        <dbReference type="EMBL" id="GFH53937.1"/>
    </source>
</evidence>
<evidence type="ECO:0000259" key="5">
    <source>
        <dbReference type="Pfam" id="PF02668"/>
    </source>
</evidence>
<protein>
    <submittedName>
        <fullName evidence="6">Trimethyllysine dioxygenase</fullName>
    </submittedName>
</protein>
<gene>
    <name evidence="6" type="ORF">CTEN210_10413</name>
</gene>
<dbReference type="GO" id="GO:0005739">
    <property type="term" value="C:mitochondrion"/>
    <property type="evidence" value="ECO:0007669"/>
    <property type="project" value="TreeGrafter"/>
</dbReference>
<organism evidence="6 7">
    <name type="scientific">Chaetoceros tenuissimus</name>
    <dbReference type="NCBI Taxonomy" id="426638"/>
    <lineage>
        <taxon>Eukaryota</taxon>
        <taxon>Sar</taxon>
        <taxon>Stramenopiles</taxon>
        <taxon>Ochrophyta</taxon>
        <taxon>Bacillariophyta</taxon>
        <taxon>Coscinodiscophyceae</taxon>
        <taxon>Chaetocerotophycidae</taxon>
        <taxon>Chaetocerotales</taxon>
        <taxon>Chaetocerotaceae</taxon>
        <taxon>Chaetoceros</taxon>
    </lineage>
</organism>
<dbReference type="Gene3D" id="3.60.130.10">
    <property type="entry name" value="Clavaminate synthase-like"/>
    <property type="match status" value="1"/>
</dbReference>
<dbReference type="SUPFAM" id="SSF51197">
    <property type="entry name" value="Clavaminate synthase-like"/>
    <property type="match status" value="1"/>
</dbReference>
<evidence type="ECO:0000256" key="1">
    <source>
        <dbReference type="ARBA" id="ARBA00001961"/>
    </source>
</evidence>
<dbReference type="EMBL" id="BLLK01000047">
    <property type="protein sequence ID" value="GFH53937.1"/>
    <property type="molecule type" value="Genomic_DNA"/>
</dbReference>
<keyword evidence="6" id="KW-0223">Dioxygenase</keyword>
<reference evidence="6 7" key="1">
    <citation type="journal article" date="2021" name="Sci. Rep.">
        <title>The genome of the diatom Chaetoceros tenuissimus carries an ancient integrated fragment of an extant virus.</title>
        <authorList>
            <person name="Hongo Y."/>
            <person name="Kimura K."/>
            <person name="Takaki Y."/>
            <person name="Yoshida Y."/>
            <person name="Baba S."/>
            <person name="Kobayashi G."/>
            <person name="Nagasaki K."/>
            <person name="Hano T."/>
            <person name="Tomaru Y."/>
        </authorList>
    </citation>
    <scope>NUCLEOTIDE SEQUENCE [LARGE SCALE GENOMIC DNA]</scope>
    <source>
        <strain evidence="6 7">NIES-3715</strain>
    </source>
</reference>
<comment type="pathway">
    <text evidence="2">Amine and polyamine biosynthesis; carnitine biosynthesis.</text>
</comment>
<proteinExistence type="predicted"/>
<name>A0AAD3CXA6_9STRA</name>
<accession>A0AAD3CXA6</accession>
<dbReference type="PANTHER" id="PTHR10696">
    <property type="entry name" value="GAMMA-BUTYROBETAINE HYDROXYLASE-RELATED"/>
    <property type="match status" value="1"/>
</dbReference>
<dbReference type="InterPro" id="IPR003819">
    <property type="entry name" value="TauD/TfdA-like"/>
</dbReference>
<evidence type="ECO:0000313" key="7">
    <source>
        <dbReference type="Proteomes" id="UP001054902"/>
    </source>
</evidence>
<keyword evidence="7" id="KW-1185">Reference proteome</keyword>
<dbReference type="InterPro" id="IPR050411">
    <property type="entry name" value="AlphaKG_dependent_hydroxylases"/>
</dbReference>
<comment type="caution">
    <text evidence="6">The sequence shown here is derived from an EMBL/GenBank/DDBJ whole genome shotgun (WGS) entry which is preliminary data.</text>
</comment>
<dbReference type="InterPro" id="IPR042098">
    <property type="entry name" value="TauD-like_sf"/>
</dbReference>
<feature type="domain" description="TauD/TfdA-like" evidence="5">
    <location>
        <begin position="166"/>
        <end position="456"/>
    </location>
</feature>
<dbReference type="GO" id="GO:0045329">
    <property type="term" value="P:carnitine biosynthetic process"/>
    <property type="evidence" value="ECO:0007669"/>
    <property type="project" value="UniProtKB-KW"/>
</dbReference>
<keyword evidence="4" id="KW-0560">Oxidoreductase</keyword>
<dbReference type="Pfam" id="PF02668">
    <property type="entry name" value="TauD"/>
    <property type="match status" value="1"/>
</dbReference>
<keyword evidence="3" id="KW-0124">Carnitine biosynthesis</keyword>
<evidence type="ECO:0000256" key="2">
    <source>
        <dbReference type="ARBA" id="ARBA00005022"/>
    </source>
</evidence>
<evidence type="ECO:0000256" key="3">
    <source>
        <dbReference type="ARBA" id="ARBA00022873"/>
    </source>
</evidence>
<dbReference type="Proteomes" id="UP001054902">
    <property type="component" value="Unassembled WGS sequence"/>
</dbReference>
<evidence type="ECO:0000256" key="4">
    <source>
        <dbReference type="ARBA" id="ARBA00023002"/>
    </source>
</evidence>
<dbReference type="PANTHER" id="PTHR10696:SF51">
    <property type="entry name" value="TRIMETHYLLYSINE DIOXYGENASE, MITOCHONDRIAL"/>
    <property type="match status" value="1"/>
</dbReference>
<dbReference type="AlphaFoldDB" id="A0AAD3CXA6"/>
<dbReference type="GO" id="GO:0051213">
    <property type="term" value="F:dioxygenase activity"/>
    <property type="evidence" value="ECO:0007669"/>
    <property type="project" value="UniProtKB-KW"/>
</dbReference>
<comment type="cofactor">
    <cofactor evidence="1">
        <name>L-ascorbate</name>
        <dbReference type="ChEBI" id="CHEBI:38290"/>
    </cofactor>
</comment>